<evidence type="ECO:0000313" key="2">
    <source>
        <dbReference type="Proteomes" id="UP001163603"/>
    </source>
</evidence>
<keyword evidence="2" id="KW-1185">Reference proteome</keyword>
<proteinExistence type="predicted"/>
<dbReference type="EMBL" id="CM047739">
    <property type="protein sequence ID" value="KAJ0042847.1"/>
    <property type="molecule type" value="Genomic_DNA"/>
</dbReference>
<protein>
    <submittedName>
        <fullName evidence="1">Uncharacterized protein</fullName>
    </submittedName>
</protein>
<dbReference type="Proteomes" id="UP001163603">
    <property type="component" value="Chromosome 4"/>
</dbReference>
<sequence length="334" mass="36817">MAAVFTDPRLNQLQVGKNNRGVVIEEIEGFLRVYKDGHVERPLAIPIVPCTAALDARVAAKDVFIDKYSNLWARIYVPSCPAGKLPLLVYFHGGGFCIGSAAWSCYHEFLVNLASKAGCVILSVNYRLAPENRLPAAYDDGVNTLMWVKQQALNGSSEHKWWINQCNFSSLFLSGDSAGANIAYNVATSNMIKPLCLRGSILIQPFFGGESRTASEKHMTQPVNSALTLSASDTYWRLSLPLGANRDHPWCNPLVNGAGRLQELRLPSVMVCISEMDILKDRNLEFCNALAGAGKKVETVMYKGVGHAFQILHNSPFSQIRIQETMSHVKAFIN</sequence>
<accession>A0ACC0YW40</accession>
<organism evidence="1 2">
    <name type="scientific">Pistacia integerrima</name>
    <dbReference type="NCBI Taxonomy" id="434235"/>
    <lineage>
        <taxon>Eukaryota</taxon>
        <taxon>Viridiplantae</taxon>
        <taxon>Streptophyta</taxon>
        <taxon>Embryophyta</taxon>
        <taxon>Tracheophyta</taxon>
        <taxon>Spermatophyta</taxon>
        <taxon>Magnoliopsida</taxon>
        <taxon>eudicotyledons</taxon>
        <taxon>Gunneridae</taxon>
        <taxon>Pentapetalae</taxon>
        <taxon>rosids</taxon>
        <taxon>malvids</taxon>
        <taxon>Sapindales</taxon>
        <taxon>Anacardiaceae</taxon>
        <taxon>Pistacia</taxon>
    </lineage>
</organism>
<gene>
    <name evidence="1" type="ORF">Pint_18796</name>
</gene>
<reference evidence="2" key="1">
    <citation type="journal article" date="2023" name="G3 (Bethesda)">
        <title>Genome assembly and association tests identify interacting loci associated with vigor, precocity, and sex in interspecific pistachio rootstocks.</title>
        <authorList>
            <person name="Palmer W."/>
            <person name="Jacygrad E."/>
            <person name="Sagayaradj S."/>
            <person name="Cavanaugh K."/>
            <person name="Han R."/>
            <person name="Bertier L."/>
            <person name="Beede B."/>
            <person name="Kafkas S."/>
            <person name="Golino D."/>
            <person name="Preece J."/>
            <person name="Michelmore R."/>
        </authorList>
    </citation>
    <scope>NUCLEOTIDE SEQUENCE [LARGE SCALE GENOMIC DNA]</scope>
</reference>
<evidence type="ECO:0000313" key="1">
    <source>
        <dbReference type="EMBL" id="KAJ0042847.1"/>
    </source>
</evidence>
<name>A0ACC0YW40_9ROSI</name>
<comment type="caution">
    <text evidence="1">The sequence shown here is derived from an EMBL/GenBank/DDBJ whole genome shotgun (WGS) entry which is preliminary data.</text>
</comment>